<feature type="domain" description="Complex 1 LYR protein" evidence="7">
    <location>
        <begin position="34"/>
        <end position="83"/>
    </location>
</feature>
<evidence type="ECO:0000256" key="4">
    <source>
        <dbReference type="ARBA" id="ARBA00023128"/>
    </source>
</evidence>
<keyword evidence="4" id="KW-0496">Mitochondrion</keyword>
<evidence type="ECO:0000313" key="8">
    <source>
        <dbReference type="EMBL" id="KAF2134096.1"/>
    </source>
</evidence>
<sequence length="123" mass="14099">MLRRYATIASKPPSRLRARGKSPVGLDHFIQRQRAMALWREIVRSTANIPDETTRKDMRQFARSEFEQHRNVTDLGHIRYLISVRSGSASLPLPLQANTFLQYGKTQFQTMKGSLINSGLLNE</sequence>
<comment type="similarity">
    <text evidence="2">Belongs to the complex I LYR family.</text>
</comment>
<dbReference type="Proteomes" id="UP000799771">
    <property type="component" value="Unassembled WGS sequence"/>
</dbReference>
<organism evidence="8 9">
    <name type="scientific">Dothidotthia symphoricarpi CBS 119687</name>
    <dbReference type="NCBI Taxonomy" id="1392245"/>
    <lineage>
        <taxon>Eukaryota</taxon>
        <taxon>Fungi</taxon>
        <taxon>Dikarya</taxon>
        <taxon>Ascomycota</taxon>
        <taxon>Pezizomycotina</taxon>
        <taxon>Dothideomycetes</taxon>
        <taxon>Pleosporomycetidae</taxon>
        <taxon>Pleosporales</taxon>
        <taxon>Dothidotthiaceae</taxon>
        <taxon>Dothidotthia</taxon>
    </lineage>
</organism>
<protein>
    <recommendedName>
        <fullName evidence="5">LYR motif-containing protein 2</fullName>
    </recommendedName>
</protein>
<dbReference type="PANTHER" id="PTHR13675">
    <property type="entry name" value="LYR MOTIF-CONTAINING PROTEIN 2"/>
    <property type="match status" value="1"/>
</dbReference>
<evidence type="ECO:0000256" key="5">
    <source>
        <dbReference type="ARBA" id="ARBA00026235"/>
    </source>
</evidence>
<dbReference type="RefSeq" id="XP_033528483.1">
    <property type="nucleotide sequence ID" value="XM_033661872.1"/>
</dbReference>
<evidence type="ECO:0000256" key="2">
    <source>
        <dbReference type="ARBA" id="ARBA00009508"/>
    </source>
</evidence>
<dbReference type="GeneID" id="54402304"/>
<gene>
    <name evidence="8" type="ORF">P153DRAFT_104626</name>
</gene>
<reference evidence="8" key="1">
    <citation type="journal article" date="2020" name="Stud. Mycol.">
        <title>101 Dothideomycetes genomes: a test case for predicting lifestyles and emergence of pathogens.</title>
        <authorList>
            <person name="Haridas S."/>
            <person name="Albert R."/>
            <person name="Binder M."/>
            <person name="Bloem J."/>
            <person name="Labutti K."/>
            <person name="Salamov A."/>
            <person name="Andreopoulos B."/>
            <person name="Baker S."/>
            <person name="Barry K."/>
            <person name="Bills G."/>
            <person name="Bluhm B."/>
            <person name="Cannon C."/>
            <person name="Castanera R."/>
            <person name="Culley D."/>
            <person name="Daum C."/>
            <person name="Ezra D."/>
            <person name="Gonzalez J."/>
            <person name="Henrissat B."/>
            <person name="Kuo A."/>
            <person name="Liang C."/>
            <person name="Lipzen A."/>
            <person name="Lutzoni F."/>
            <person name="Magnuson J."/>
            <person name="Mondo S."/>
            <person name="Nolan M."/>
            <person name="Ohm R."/>
            <person name="Pangilinan J."/>
            <person name="Park H.-J."/>
            <person name="Ramirez L."/>
            <person name="Alfaro M."/>
            <person name="Sun H."/>
            <person name="Tritt A."/>
            <person name="Yoshinaga Y."/>
            <person name="Zwiers L.-H."/>
            <person name="Turgeon B."/>
            <person name="Goodwin S."/>
            <person name="Spatafora J."/>
            <person name="Crous P."/>
            <person name="Grigoriev I."/>
        </authorList>
    </citation>
    <scope>NUCLEOTIDE SEQUENCE</scope>
    <source>
        <strain evidence="8">CBS 119687</strain>
    </source>
</reference>
<evidence type="ECO:0000259" key="7">
    <source>
        <dbReference type="Pfam" id="PF05347"/>
    </source>
</evidence>
<dbReference type="PANTHER" id="PTHR13675:SF0">
    <property type="entry name" value="LYR MOTIF-CONTAINING PROTEIN 2"/>
    <property type="match status" value="1"/>
</dbReference>
<evidence type="ECO:0000313" key="9">
    <source>
        <dbReference type="Proteomes" id="UP000799771"/>
    </source>
</evidence>
<dbReference type="InterPro" id="IPR008011">
    <property type="entry name" value="Complex1_LYR_dom"/>
</dbReference>
<dbReference type="Pfam" id="PF05347">
    <property type="entry name" value="Complex1_LYR"/>
    <property type="match status" value="1"/>
</dbReference>
<name>A0A6A6ARD4_9PLEO</name>
<proteinExistence type="inferred from homology"/>
<dbReference type="CDD" id="cd20262">
    <property type="entry name" value="Complex1_LYR_LYRM2"/>
    <property type="match status" value="1"/>
</dbReference>
<evidence type="ECO:0000256" key="1">
    <source>
        <dbReference type="ARBA" id="ARBA00004173"/>
    </source>
</evidence>
<comment type="subcellular location">
    <subcellularLocation>
        <location evidence="1">Mitochondrion</location>
    </subcellularLocation>
</comment>
<evidence type="ECO:0000256" key="3">
    <source>
        <dbReference type="ARBA" id="ARBA00022946"/>
    </source>
</evidence>
<dbReference type="OrthoDB" id="74240at2759"/>
<accession>A0A6A6ARD4</accession>
<keyword evidence="9" id="KW-1185">Reference proteome</keyword>
<dbReference type="AlphaFoldDB" id="A0A6A6ARD4"/>
<dbReference type="InterPro" id="IPR045293">
    <property type="entry name" value="Complex1_LYR_LYRM2"/>
</dbReference>
<comment type="function">
    <text evidence="6">Involved in efficient integration of the N-module into mitochondrial respiratory chain complex I.</text>
</comment>
<evidence type="ECO:0000256" key="6">
    <source>
        <dbReference type="ARBA" id="ARBA00044735"/>
    </source>
</evidence>
<keyword evidence="3" id="KW-0809">Transit peptide</keyword>
<dbReference type="GO" id="GO:0005739">
    <property type="term" value="C:mitochondrion"/>
    <property type="evidence" value="ECO:0007669"/>
    <property type="project" value="UniProtKB-SubCell"/>
</dbReference>
<dbReference type="EMBL" id="ML977498">
    <property type="protein sequence ID" value="KAF2134096.1"/>
    <property type="molecule type" value="Genomic_DNA"/>
</dbReference>